<sequence>MATIASLIETAKLNDVEPLSYLTDALIKIMKGHPNSQLDDLLAWAYAASTMPATVRRPLATGDAR</sequence>
<feature type="domain" description="Transposase IS66 C-terminal" evidence="1">
    <location>
        <begin position="6"/>
        <end position="44"/>
    </location>
</feature>
<dbReference type="InterPro" id="IPR039552">
    <property type="entry name" value="IS66_C"/>
</dbReference>
<dbReference type="Proteomes" id="UP000507954">
    <property type="component" value="Unassembled WGS sequence"/>
</dbReference>
<evidence type="ECO:0000259" key="1">
    <source>
        <dbReference type="Pfam" id="PF13817"/>
    </source>
</evidence>
<accession>A0A508WPC1</accession>
<organism evidence="2">
    <name type="scientific">Sinorhizobium medicae</name>
    <dbReference type="NCBI Taxonomy" id="110321"/>
    <lineage>
        <taxon>Bacteria</taxon>
        <taxon>Pseudomonadati</taxon>
        <taxon>Pseudomonadota</taxon>
        <taxon>Alphaproteobacteria</taxon>
        <taxon>Hyphomicrobiales</taxon>
        <taxon>Rhizobiaceae</taxon>
        <taxon>Sinorhizobium/Ensifer group</taxon>
        <taxon>Sinorhizobium</taxon>
    </lineage>
</organism>
<protein>
    <recommendedName>
        <fullName evidence="1">Transposase IS66 C-terminal domain-containing protein</fullName>
    </recommendedName>
</protein>
<reference evidence="2" key="1">
    <citation type="submission" date="2019-06" db="EMBL/GenBank/DDBJ databases">
        <authorList>
            <person name="Le Quere A."/>
            <person name="Colella S."/>
        </authorList>
    </citation>
    <scope>NUCLEOTIDE SEQUENCE</scope>
    <source>
        <strain evidence="2">EmedicaeMD41</strain>
    </source>
</reference>
<dbReference type="EMBL" id="CABFNB010000009">
    <property type="protein sequence ID" value="VTZ59358.1"/>
    <property type="molecule type" value="Genomic_DNA"/>
</dbReference>
<name>A0A508WPC1_9HYPH</name>
<gene>
    <name evidence="2" type="ORF">EMEDMD4_1060040</name>
</gene>
<dbReference type="AlphaFoldDB" id="A0A508WPC1"/>
<evidence type="ECO:0000313" key="2">
    <source>
        <dbReference type="EMBL" id="VTZ59358.1"/>
    </source>
</evidence>
<dbReference type="Pfam" id="PF13817">
    <property type="entry name" value="DDE_Tnp_IS66_C"/>
    <property type="match status" value="1"/>
</dbReference>
<proteinExistence type="predicted"/>